<evidence type="ECO:0000256" key="2">
    <source>
        <dbReference type="ARBA" id="ARBA00023125"/>
    </source>
</evidence>
<protein>
    <submittedName>
        <fullName evidence="3">Uncharacterized protein</fullName>
    </submittedName>
</protein>
<reference evidence="4" key="1">
    <citation type="journal article" date="2020" name="Microbiol. Resour. Announc.">
        <title>Complete Genome Sequence of Adlercreutzia sp. Strain 8CFCBH1, a Potent Producer of Equol, Isolated from Healthy Japanese Feces.</title>
        <authorList>
            <person name="Ogata Y."/>
            <person name="Sakamoto M."/>
            <person name="Ohkuma M."/>
            <person name="Hattori M."/>
            <person name="Suda W."/>
        </authorList>
    </citation>
    <scope>NUCLEOTIDE SEQUENCE [LARGE SCALE GENOMIC DNA]</scope>
    <source>
        <strain evidence="4">8CFCBH1</strain>
    </source>
</reference>
<accession>A0A6F8SPL7</accession>
<name>A0A6F8SPL7_9ACTN</name>
<organism evidence="3 4">
    <name type="scientific">Adlercreutzia hattorii</name>
    <dbReference type="NCBI Taxonomy" id="2707299"/>
    <lineage>
        <taxon>Bacteria</taxon>
        <taxon>Bacillati</taxon>
        <taxon>Actinomycetota</taxon>
        <taxon>Coriobacteriia</taxon>
        <taxon>Eggerthellales</taxon>
        <taxon>Eggerthellaceae</taxon>
        <taxon>Adlercreutzia</taxon>
    </lineage>
</organism>
<dbReference type="KEGG" id="ahat:ADCFC_23700"/>
<evidence type="ECO:0000256" key="1">
    <source>
        <dbReference type="ARBA" id="ARBA00022747"/>
    </source>
</evidence>
<evidence type="ECO:0000313" key="4">
    <source>
        <dbReference type="Proteomes" id="UP000501727"/>
    </source>
</evidence>
<proteinExistence type="predicted"/>
<keyword evidence="1" id="KW-0680">Restriction system</keyword>
<gene>
    <name evidence="3" type="ORF">ADCFC_22480</name>
</gene>
<keyword evidence="2" id="KW-0238">DNA-binding</keyword>
<evidence type="ECO:0000313" key="3">
    <source>
        <dbReference type="EMBL" id="BCA89751.1"/>
    </source>
</evidence>
<dbReference type="GO" id="GO:0009307">
    <property type="term" value="P:DNA restriction-modification system"/>
    <property type="evidence" value="ECO:0007669"/>
    <property type="project" value="UniProtKB-KW"/>
</dbReference>
<sequence length="167" mass="19185">MMTTLKTICSYRKEKIDPQSLQSNSYVSTDGMASNKKGIFRFSIPPAHGKVTRYLKDDILVSNIRPYFKKIWLADRDGGCSNDILVFTSNEHCSSEYLYWLLCNDKFFDYASATAKGTKMPRGDKNALLDYPIQKHNRQLQEAIVRILRPFQQQLAINSRINDHLAA</sequence>
<reference evidence="4" key="2">
    <citation type="submission" date="2020-03" db="EMBL/GenBank/DDBJ databases">
        <title>Complete Genome Sequence of Adlercreutzia sp. strain 8CFCBH1 Producing Equol, Isolated from Healthy Japanese Feces.</title>
        <authorList>
            <person name="Ogata Y."/>
            <person name="Sakamoto M."/>
            <person name="Ohkuma M."/>
            <person name="Hattori M."/>
            <person name="Suda W."/>
        </authorList>
    </citation>
    <scope>NUCLEOTIDE SEQUENCE [LARGE SCALE GENOMIC DNA]</scope>
    <source>
        <strain evidence="4">8CFCBH1</strain>
    </source>
</reference>
<dbReference type="Gene3D" id="3.90.220.20">
    <property type="entry name" value="DNA methylase specificity domains"/>
    <property type="match status" value="1"/>
</dbReference>
<dbReference type="Proteomes" id="UP000501727">
    <property type="component" value="Chromosome"/>
</dbReference>
<dbReference type="RefSeq" id="WP_173114821.1">
    <property type="nucleotide sequence ID" value="NZ_AP022829.1"/>
</dbReference>
<dbReference type="SUPFAM" id="SSF116734">
    <property type="entry name" value="DNA methylase specificity domain"/>
    <property type="match status" value="1"/>
</dbReference>
<dbReference type="EMBL" id="AP022829">
    <property type="protein sequence ID" value="BCA89751.1"/>
    <property type="molecule type" value="Genomic_DNA"/>
</dbReference>
<dbReference type="AlphaFoldDB" id="A0A6F8SPL7"/>
<dbReference type="GO" id="GO:0003677">
    <property type="term" value="F:DNA binding"/>
    <property type="evidence" value="ECO:0007669"/>
    <property type="project" value="UniProtKB-KW"/>
</dbReference>
<keyword evidence="4" id="KW-1185">Reference proteome</keyword>
<dbReference type="InterPro" id="IPR044946">
    <property type="entry name" value="Restrct_endonuc_typeI_TRD_sf"/>
</dbReference>